<dbReference type="VEuPathDB" id="FungiDB:ASPBRDRAFT_207663"/>
<organism evidence="1 2">
    <name type="scientific">Aspergillus brasiliensis (strain CBS 101740 / IMI 381727 / IBT 21946)</name>
    <dbReference type="NCBI Taxonomy" id="767769"/>
    <lineage>
        <taxon>Eukaryota</taxon>
        <taxon>Fungi</taxon>
        <taxon>Dikarya</taxon>
        <taxon>Ascomycota</taxon>
        <taxon>Pezizomycotina</taxon>
        <taxon>Eurotiomycetes</taxon>
        <taxon>Eurotiomycetidae</taxon>
        <taxon>Eurotiales</taxon>
        <taxon>Aspergillaceae</taxon>
        <taxon>Aspergillus</taxon>
        <taxon>Aspergillus subgen. Circumdati</taxon>
    </lineage>
</organism>
<name>A0A1L9UHA0_ASPBC</name>
<dbReference type="Proteomes" id="UP000184499">
    <property type="component" value="Unassembled WGS sequence"/>
</dbReference>
<dbReference type="OrthoDB" id="4418167at2759"/>
<evidence type="ECO:0000313" key="2">
    <source>
        <dbReference type="Proteomes" id="UP000184499"/>
    </source>
</evidence>
<proteinExistence type="predicted"/>
<sequence>MSFVPCSWDAYMDNYGSCFKPCYTGYLSQILDNGTCGTNYTTIAASTSKSTLKCICENAHGVSDTWSKAAWECSYTRCDNLTGSFNYTAWSDSAWSYDDLCANRKVHIGSISIEIVYSWGSDPRFGRSTRNFSGEILY</sequence>
<evidence type="ECO:0000313" key="1">
    <source>
        <dbReference type="EMBL" id="OJJ71018.1"/>
    </source>
</evidence>
<dbReference type="GeneID" id="93574295"/>
<keyword evidence="2" id="KW-1185">Reference proteome</keyword>
<gene>
    <name evidence="1" type="ORF">ASPBRDRAFT_207663</name>
</gene>
<accession>A0A1L9UHA0</accession>
<dbReference type="AlphaFoldDB" id="A0A1L9UHA0"/>
<protein>
    <submittedName>
        <fullName evidence="1">Uncharacterized protein</fullName>
    </submittedName>
</protein>
<dbReference type="OMA" id="CICENAH"/>
<dbReference type="EMBL" id="KV878685">
    <property type="protein sequence ID" value="OJJ71018.1"/>
    <property type="molecule type" value="Genomic_DNA"/>
</dbReference>
<reference evidence="2" key="1">
    <citation type="journal article" date="2017" name="Genome Biol.">
        <title>Comparative genomics reveals high biological diversity and specific adaptations in the industrially and medically important fungal genus Aspergillus.</title>
        <authorList>
            <person name="de Vries R.P."/>
            <person name="Riley R."/>
            <person name="Wiebenga A."/>
            <person name="Aguilar-Osorio G."/>
            <person name="Amillis S."/>
            <person name="Uchima C.A."/>
            <person name="Anderluh G."/>
            <person name="Asadollahi M."/>
            <person name="Askin M."/>
            <person name="Barry K."/>
            <person name="Battaglia E."/>
            <person name="Bayram O."/>
            <person name="Benocci T."/>
            <person name="Braus-Stromeyer S.A."/>
            <person name="Caldana C."/>
            <person name="Canovas D."/>
            <person name="Cerqueira G.C."/>
            <person name="Chen F."/>
            <person name="Chen W."/>
            <person name="Choi C."/>
            <person name="Clum A."/>
            <person name="Dos Santos R.A."/>
            <person name="Damasio A.R."/>
            <person name="Diallinas G."/>
            <person name="Emri T."/>
            <person name="Fekete E."/>
            <person name="Flipphi M."/>
            <person name="Freyberg S."/>
            <person name="Gallo A."/>
            <person name="Gournas C."/>
            <person name="Habgood R."/>
            <person name="Hainaut M."/>
            <person name="Harispe M.L."/>
            <person name="Henrissat B."/>
            <person name="Hilden K.S."/>
            <person name="Hope R."/>
            <person name="Hossain A."/>
            <person name="Karabika E."/>
            <person name="Karaffa L."/>
            <person name="Karanyi Z."/>
            <person name="Krasevec N."/>
            <person name="Kuo A."/>
            <person name="Kusch H."/>
            <person name="LaButti K."/>
            <person name="Lagendijk E.L."/>
            <person name="Lapidus A."/>
            <person name="Levasseur A."/>
            <person name="Lindquist E."/>
            <person name="Lipzen A."/>
            <person name="Logrieco A.F."/>
            <person name="MacCabe A."/>
            <person name="Maekelae M.R."/>
            <person name="Malavazi I."/>
            <person name="Melin P."/>
            <person name="Meyer V."/>
            <person name="Mielnichuk N."/>
            <person name="Miskei M."/>
            <person name="Molnar A.P."/>
            <person name="Mule G."/>
            <person name="Ngan C.Y."/>
            <person name="Orejas M."/>
            <person name="Orosz E."/>
            <person name="Ouedraogo J.P."/>
            <person name="Overkamp K.M."/>
            <person name="Park H.-S."/>
            <person name="Perrone G."/>
            <person name="Piumi F."/>
            <person name="Punt P.J."/>
            <person name="Ram A.F."/>
            <person name="Ramon A."/>
            <person name="Rauscher S."/>
            <person name="Record E."/>
            <person name="Riano-Pachon D.M."/>
            <person name="Robert V."/>
            <person name="Roehrig J."/>
            <person name="Ruller R."/>
            <person name="Salamov A."/>
            <person name="Salih N.S."/>
            <person name="Samson R.A."/>
            <person name="Sandor E."/>
            <person name="Sanguinetti M."/>
            <person name="Schuetze T."/>
            <person name="Sepcic K."/>
            <person name="Shelest E."/>
            <person name="Sherlock G."/>
            <person name="Sophianopoulou V."/>
            <person name="Squina F.M."/>
            <person name="Sun H."/>
            <person name="Susca A."/>
            <person name="Todd R.B."/>
            <person name="Tsang A."/>
            <person name="Unkles S.E."/>
            <person name="van de Wiele N."/>
            <person name="van Rossen-Uffink D."/>
            <person name="Oliveira J.V."/>
            <person name="Vesth T.C."/>
            <person name="Visser J."/>
            <person name="Yu J.-H."/>
            <person name="Zhou M."/>
            <person name="Andersen M.R."/>
            <person name="Archer D.B."/>
            <person name="Baker S.E."/>
            <person name="Benoit I."/>
            <person name="Brakhage A.A."/>
            <person name="Braus G.H."/>
            <person name="Fischer R."/>
            <person name="Frisvad J.C."/>
            <person name="Goldman G.H."/>
            <person name="Houbraken J."/>
            <person name="Oakley B."/>
            <person name="Pocsi I."/>
            <person name="Scazzocchio C."/>
            <person name="Seiboth B."/>
            <person name="vanKuyk P.A."/>
            <person name="Wortman J."/>
            <person name="Dyer P.S."/>
            <person name="Grigoriev I.V."/>
        </authorList>
    </citation>
    <scope>NUCLEOTIDE SEQUENCE [LARGE SCALE GENOMIC DNA]</scope>
    <source>
        <strain evidence="2">CBS 101740 / IMI 381727 / IBT 21946</strain>
    </source>
</reference>
<dbReference type="RefSeq" id="XP_067478266.1">
    <property type="nucleotide sequence ID" value="XM_067621807.1"/>
</dbReference>